<evidence type="ECO:0000313" key="2">
    <source>
        <dbReference type="Proteomes" id="UP000256900"/>
    </source>
</evidence>
<accession>A0A3D9YUG5</accession>
<dbReference type="Proteomes" id="UP000256900">
    <property type="component" value="Unassembled WGS sequence"/>
</dbReference>
<gene>
    <name evidence="1" type="ORF">DES32_2190</name>
</gene>
<proteinExistence type="predicted"/>
<protein>
    <submittedName>
        <fullName evidence="1">Uncharacterized protein</fullName>
    </submittedName>
</protein>
<reference evidence="1 2" key="1">
    <citation type="submission" date="2018-08" db="EMBL/GenBank/DDBJ databases">
        <title>Genomic Encyclopedia of Type Strains, Phase IV (KMG-IV): sequencing the most valuable type-strain genomes for metagenomic binning, comparative biology and taxonomic classification.</title>
        <authorList>
            <person name="Goeker M."/>
        </authorList>
    </citation>
    <scope>NUCLEOTIDE SEQUENCE [LARGE SCALE GENOMIC DNA]</scope>
    <source>
        <strain evidence="1 2">BW863</strain>
    </source>
</reference>
<comment type="caution">
    <text evidence="1">The sequence shown here is derived from an EMBL/GenBank/DDBJ whole genome shotgun (WGS) entry which is preliminary data.</text>
</comment>
<sequence length="32" mass="3503">MGVRLNPSTRGALSFLSIKTDQLVEELVSVLE</sequence>
<evidence type="ECO:0000313" key="1">
    <source>
        <dbReference type="EMBL" id="REF86145.1"/>
    </source>
</evidence>
<keyword evidence="2" id="KW-1185">Reference proteome</keyword>
<dbReference type="EMBL" id="QUMO01000003">
    <property type="protein sequence ID" value="REF86145.1"/>
    <property type="molecule type" value="Genomic_DNA"/>
</dbReference>
<organism evidence="1 2">
    <name type="scientific">Methylovirgula ligni</name>
    <dbReference type="NCBI Taxonomy" id="569860"/>
    <lineage>
        <taxon>Bacteria</taxon>
        <taxon>Pseudomonadati</taxon>
        <taxon>Pseudomonadota</taxon>
        <taxon>Alphaproteobacteria</taxon>
        <taxon>Hyphomicrobiales</taxon>
        <taxon>Beijerinckiaceae</taxon>
        <taxon>Methylovirgula</taxon>
    </lineage>
</organism>
<dbReference type="AlphaFoldDB" id="A0A3D9YUG5"/>
<name>A0A3D9YUG5_9HYPH</name>